<evidence type="ECO:0008006" key="4">
    <source>
        <dbReference type="Google" id="ProtNLM"/>
    </source>
</evidence>
<organism evidence="2 3">
    <name type="scientific">Kouleothrix aurantiaca</name>
    <dbReference type="NCBI Taxonomy" id="186479"/>
    <lineage>
        <taxon>Bacteria</taxon>
        <taxon>Bacillati</taxon>
        <taxon>Chloroflexota</taxon>
        <taxon>Chloroflexia</taxon>
        <taxon>Chloroflexales</taxon>
        <taxon>Roseiflexineae</taxon>
        <taxon>Roseiflexaceae</taxon>
        <taxon>Kouleothrix</taxon>
    </lineage>
</organism>
<keyword evidence="1" id="KW-0812">Transmembrane</keyword>
<proteinExistence type="predicted"/>
<evidence type="ECO:0000313" key="3">
    <source>
        <dbReference type="Proteomes" id="UP000050509"/>
    </source>
</evidence>
<gene>
    <name evidence="2" type="ORF">SE17_41610</name>
</gene>
<sequence>MREFFRFERRDLLLFVVCAVLYTVIFFVWTVLPLNGNVSLADTDAVAAGVPLVGDLPTQSVSKLVVTAALYALALVYALLAVNREERGALPQLLIISVLTFLAWQMLNFWVVSGFLNSPATLLYGGASIVLLVAWFVMIIRGVSSIHDALARFMVRFGLALSLFITVVQIVALLTPEWRSPT</sequence>
<accession>A0A0P9F6F5</accession>
<feature type="transmembrane region" description="Helical" evidence="1">
    <location>
        <begin position="153"/>
        <end position="174"/>
    </location>
</feature>
<feature type="non-terminal residue" evidence="2">
    <location>
        <position position="182"/>
    </location>
</feature>
<dbReference type="AlphaFoldDB" id="A0A0P9F6F5"/>
<reference evidence="2 3" key="1">
    <citation type="submission" date="2015-09" db="EMBL/GenBank/DDBJ databases">
        <title>Draft genome sequence of Kouleothrix aurantiaca JCM 19913.</title>
        <authorList>
            <person name="Hemp J."/>
        </authorList>
    </citation>
    <scope>NUCLEOTIDE SEQUENCE [LARGE SCALE GENOMIC DNA]</scope>
    <source>
        <strain evidence="2 3">COM-B</strain>
    </source>
</reference>
<dbReference type="EMBL" id="LJCR01003246">
    <property type="protein sequence ID" value="KPV47779.1"/>
    <property type="molecule type" value="Genomic_DNA"/>
</dbReference>
<feature type="transmembrane region" description="Helical" evidence="1">
    <location>
        <begin position="94"/>
        <end position="116"/>
    </location>
</feature>
<keyword evidence="3" id="KW-1185">Reference proteome</keyword>
<feature type="transmembrane region" description="Helical" evidence="1">
    <location>
        <begin position="122"/>
        <end position="141"/>
    </location>
</feature>
<keyword evidence="1" id="KW-1133">Transmembrane helix</keyword>
<keyword evidence="1" id="KW-0472">Membrane</keyword>
<name>A0A0P9F6F5_9CHLR</name>
<dbReference type="Proteomes" id="UP000050509">
    <property type="component" value="Unassembled WGS sequence"/>
</dbReference>
<comment type="caution">
    <text evidence="2">The sequence shown here is derived from an EMBL/GenBank/DDBJ whole genome shotgun (WGS) entry which is preliminary data.</text>
</comment>
<feature type="transmembrane region" description="Helical" evidence="1">
    <location>
        <begin position="64"/>
        <end position="82"/>
    </location>
</feature>
<protein>
    <recommendedName>
        <fullName evidence="4">Yip1 domain-containing protein</fullName>
    </recommendedName>
</protein>
<evidence type="ECO:0000256" key="1">
    <source>
        <dbReference type="SAM" id="Phobius"/>
    </source>
</evidence>
<evidence type="ECO:0000313" key="2">
    <source>
        <dbReference type="EMBL" id="KPV47779.1"/>
    </source>
</evidence>
<feature type="transmembrane region" description="Helical" evidence="1">
    <location>
        <begin position="12"/>
        <end position="32"/>
    </location>
</feature>